<dbReference type="EMBL" id="ASRX01000116">
    <property type="protein sequence ID" value="EYF00329.1"/>
    <property type="molecule type" value="Genomic_DNA"/>
</dbReference>
<accession>A0A017STM8</accession>
<gene>
    <name evidence="1" type="ORF">CAP_0941</name>
</gene>
<organism evidence="1 2">
    <name type="scientific">Chondromyces apiculatus DSM 436</name>
    <dbReference type="NCBI Taxonomy" id="1192034"/>
    <lineage>
        <taxon>Bacteria</taxon>
        <taxon>Pseudomonadati</taxon>
        <taxon>Myxococcota</taxon>
        <taxon>Polyangia</taxon>
        <taxon>Polyangiales</taxon>
        <taxon>Polyangiaceae</taxon>
        <taxon>Chondromyces</taxon>
    </lineage>
</organism>
<evidence type="ECO:0000313" key="1">
    <source>
        <dbReference type="EMBL" id="EYF00329.1"/>
    </source>
</evidence>
<proteinExistence type="predicted"/>
<reference evidence="1 2" key="1">
    <citation type="submission" date="2013-05" db="EMBL/GenBank/DDBJ databases">
        <title>Genome assembly of Chondromyces apiculatus DSM 436.</title>
        <authorList>
            <person name="Sharma G."/>
            <person name="Khatri I."/>
            <person name="Kaur C."/>
            <person name="Mayilraj S."/>
            <person name="Subramanian S."/>
        </authorList>
    </citation>
    <scope>NUCLEOTIDE SEQUENCE [LARGE SCALE GENOMIC DNA]</scope>
    <source>
        <strain evidence="1 2">DSM 436</strain>
    </source>
</reference>
<evidence type="ECO:0000313" key="2">
    <source>
        <dbReference type="Proteomes" id="UP000019678"/>
    </source>
</evidence>
<sequence length="251" mass="26406">MTDLPHLSDLSPRVAALLAHPSITERRPPAADPWPCTGPEPPDLAALYAATDGLVLADGTTFLRRGELARATDWLKHDSSLDWPDDLVVLGEQHELVLVLDLDLTASRAGGGILEAPHDGLATFQRIARTALGYLEQRTGLLPGDPAPEQRLADAITAGDIPALRQALAEPLYPGTDRQTALAELTLGRLLAAMGDETAATEAFERSIAARARAAPRGAAAIERAAALRACAAAARQAGAESLAARFAARR</sequence>
<keyword evidence="2" id="KW-1185">Reference proteome</keyword>
<dbReference type="Proteomes" id="UP000019678">
    <property type="component" value="Unassembled WGS sequence"/>
</dbReference>
<name>A0A017STM8_9BACT</name>
<dbReference type="OrthoDB" id="5516452at2"/>
<dbReference type="STRING" id="1192034.CAP_0941"/>
<dbReference type="eggNOG" id="COG1073">
    <property type="taxonomic scope" value="Bacteria"/>
</dbReference>
<dbReference type="RefSeq" id="WP_044251635.1">
    <property type="nucleotide sequence ID" value="NZ_ASRX01000116.1"/>
</dbReference>
<protein>
    <submittedName>
        <fullName evidence="1">Uncharacterized protein</fullName>
    </submittedName>
</protein>
<dbReference type="AlphaFoldDB" id="A0A017STM8"/>
<comment type="caution">
    <text evidence="1">The sequence shown here is derived from an EMBL/GenBank/DDBJ whole genome shotgun (WGS) entry which is preliminary data.</text>
</comment>